<proteinExistence type="predicted"/>
<organism evidence="1 2">
    <name type="scientific">Hydnum rufescens UP504</name>
    <dbReference type="NCBI Taxonomy" id="1448309"/>
    <lineage>
        <taxon>Eukaryota</taxon>
        <taxon>Fungi</taxon>
        <taxon>Dikarya</taxon>
        <taxon>Basidiomycota</taxon>
        <taxon>Agaricomycotina</taxon>
        <taxon>Agaricomycetes</taxon>
        <taxon>Cantharellales</taxon>
        <taxon>Hydnaceae</taxon>
        <taxon>Hydnum</taxon>
    </lineage>
</organism>
<comment type="caution">
    <text evidence="1">The sequence shown here is derived from an EMBL/GenBank/DDBJ whole genome shotgun (WGS) entry which is preliminary data.</text>
</comment>
<keyword evidence="2" id="KW-1185">Reference proteome</keyword>
<evidence type="ECO:0000313" key="1">
    <source>
        <dbReference type="EMBL" id="KAF9518300.1"/>
    </source>
</evidence>
<evidence type="ECO:0000313" key="2">
    <source>
        <dbReference type="Proteomes" id="UP000886523"/>
    </source>
</evidence>
<name>A0A9P6B687_9AGAM</name>
<dbReference type="AlphaFoldDB" id="A0A9P6B687"/>
<dbReference type="Proteomes" id="UP000886523">
    <property type="component" value="Unassembled WGS sequence"/>
</dbReference>
<accession>A0A9P6B687</accession>
<protein>
    <submittedName>
        <fullName evidence="1">Uncharacterized protein</fullName>
    </submittedName>
</protein>
<gene>
    <name evidence="1" type="ORF">BS47DRAFT_333960</name>
</gene>
<sequence length="186" mass="21778">MIGELKAPALLSLDLFLPKCSERYAREIIPMLMTFFRSSPLIQDLAIRMNCSVVIKILNALRSPHEEALISPGSLILPRLRHLEFHRLFDQSNDRDQALIDEFLGRWQRKDGSKVLECLKLESYFYHENDCYKDYVQDFDYLTDENEVPTPYRFHELDERRSDADEAEITWTELVISLEGDDAFDG</sequence>
<dbReference type="EMBL" id="MU128926">
    <property type="protein sequence ID" value="KAF9518300.1"/>
    <property type="molecule type" value="Genomic_DNA"/>
</dbReference>
<reference evidence="1" key="1">
    <citation type="journal article" date="2020" name="Nat. Commun.">
        <title>Large-scale genome sequencing of mycorrhizal fungi provides insights into the early evolution of symbiotic traits.</title>
        <authorList>
            <person name="Miyauchi S."/>
            <person name="Kiss E."/>
            <person name="Kuo A."/>
            <person name="Drula E."/>
            <person name="Kohler A."/>
            <person name="Sanchez-Garcia M."/>
            <person name="Morin E."/>
            <person name="Andreopoulos B."/>
            <person name="Barry K.W."/>
            <person name="Bonito G."/>
            <person name="Buee M."/>
            <person name="Carver A."/>
            <person name="Chen C."/>
            <person name="Cichocki N."/>
            <person name="Clum A."/>
            <person name="Culley D."/>
            <person name="Crous P.W."/>
            <person name="Fauchery L."/>
            <person name="Girlanda M."/>
            <person name="Hayes R.D."/>
            <person name="Keri Z."/>
            <person name="LaButti K."/>
            <person name="Lipzen A."/>
            <person name="Lombard V."/>
            <person name="Magnuson J."/>
            <person name="Maillard F."/>
            <person name="Murat C."/>
            <person name="Nolan M."/>
            <person name="Ohm R.A."/>
            <person name="Pangilinan J."/>
            <person name="Pereira M.F."/>
            <person name="Perotto S."/>
            <person name="Peter M."/>
            <person name="Pfister S."/>
            <person name="Riley R."/>
            <person name="Sitrit Y."/>
            <person name="Stielow J.B."/>
            <person name="Szollosi G."/>
            <person name="Zifcakova L."/>
            <person name="Stursova M."/>
            <person name="Spatafora J.W."/>
            <person name="Tedersoo L."/>
            <person name="Vaario L.M."/>
            <person name="Yamada A."/>
            <person name="Yan M."/>
            <person name="Wang P."/>
            <person name="Xu J."/>
            <person name="Bruns T."/>
            <person name="Baldrian P."/>
            <person name="Vilgalys R."/>
            <person name="Dunand C."/>
            <person name="Henrissat B."/>
            <person name="Grigoriev I.V."/>
            <person name="Hibbett D."/>
            <person name="Nagy L.G."/>
            <person name="Martin F.M."/>
        </authorList>
    </citation>
    <scope>NUCLEOTIDE SEQUENCE</scope>
    <source>
        <strain evidence="1">UP504</strain>
    </source>
</reference>